<reference evidence="1 2" key="1">
    <citation type="submission" date="2024-09" db="EMBL/GenBank/DDBJ databases">
        <title>Chromosome-scale assembly of Riccia sorocarpa.</title>
        <authorList>
            <person name="Paukszto L."/>
        </authorList>
    </citation>
    <scope>NUCLEOTIDE SEQUENCE [LARGE SCALE GENOMIC DNA]</scope>
    <source>
        <strain evidence="1">LP-2024</strain>
        <tissue evidence="1">Aerial parts of the thallus</tissue>
    </source>
</reference>
<organism evidence="1 2">
    <name type="scientific">Riccia sorocarpa</name>
    <dbReference type="NCBI Taxonomy" id="122646"/>
    <lineage>
        <taxon>Eukaryota</taxon>
        <taxon>Viridiplantae</taxon>
        <taxon>Streptophyta</taxon>
        <taxon>Embryophyta</taxon>
        <taxon>Marchantiophyta</taxon>
        <taxon>Marchantiopsida</taxon>
        <taxon>Marchantiidae</taxon>
        <taxon>Marchantiales</taxon>
        <taxon>Ricciaceae</taxon>
        <taxon>Riccia</taxon>
    </lineage>
</organism>
<sequence>MKSMTEHLFIRSRNGTICVIGWYEIQMAFRAQHDERDAFRPMKIAHKQFAALWPGDYLPETWTLDNVNKKLMSGQPYEEINYYKEAASYDPTYYLMTVIAEAVLYSNGQPGGNM</sequence>
<name>A0ABD3GD57_9MARC</name>
<proteinExistence type="predicted"/>
<dbReference type="Proteomes" id="UP001633002">
    <property type="component" value="Unassembled WGS sequence"/>
</dbReference>
<gene>
    <name evidence="1" type="ORF">R1sor_026801</name>
</gene>
<dbReference type="AlphaFoldDB" id="A0ABD3GD57"/>
<protein>
    <submittedName>
        <fullName evidence="1">Uncharacterized protein</fullName>
    </submittedName>
</protein>
<dbReference type="EMBL" id="JBJQOH010000008">
    <property type="protein sequence ID" value="KAL3676853.1"/>
    <property type="molecule type" value="Genomic_DNA"/>
</dbReference>
<accession>A0ABD3GD57</accession>
<evidence type="ECO:0000313" key="2">
    <source>
        <dbReference type="Proteomes" id="UP001633002"/>
    </source>
</evidence>
<evidence type="ECO:0000313" key="1">
    <source>
        <dbReference type="EMBL" id="KAL3676853.1"/>
    </source>
</evidence>
<keyword evidence="2" id="KW-1185">Reference proteome</keyword>
<comment type="caution">
    <text evidence="1">The sequence shown here is derived from an EMBL/GenBank/DDBJ whole genome shotgun (WGS) entry which is preliminary data.</text>
</comment>